<gene>
    <name evidence="1" type="ORF">MMG00_07550</name>
</gene>
<keyword evidence="2" id="KW-1185">Reference proteome</keyword>
<protein>
    <submittedName>
        <fullName evidence="1">Uncharacterized protein</fullName>
    </submittedName>
</protein>
<sequence length="162" mass="19008">MTNNITFKEFLSMPFKLLSLQNYPEVTISKFPITLPEMNLWLTEMNELLAQYQDFVLIYPTFDPLYFDQAEPQSLKAARKMALAWFQENRALLKIKCRGIILPIKEDDSDLPIIEIHRDELESFYRIPTEILYHPKDLTTLSSALLYDFWDMPTAGIHKISS</sequence>
<dbReference type="RefSeq" id="WP_242147009.1">
    <property type="nucleotide sequence ID" value="NZ_CP093379.1"/>
</dbReference>
<reference evidence="1 2" key="1">
    <citation type="submission" date="2022-03" db="EMBL/GenBank/DDBJ databases">
        <title>Ignatzschineria rhizosphaerae HR5S32.</title>
        <authorList>
            <person name="Sun J.Q."/>
            <person name="Feng J.Y."/>
        </authorList>
    </citation>
    <scope>NUCLEOTIDE SEQUENCE [LARGE SCALE GENOMIC DNA]</scope>
    <source>
        <strain evidence="1 2">HR5S32</strain>
    </source>
</reference>
<name>A0ABY3WWW1_9GAMM</name>
<proteinExistence type="predicted"/>
<dbReference type="EMBL" id="CP093379">
    <property type="protein sequence ID" value="UNM95094.1"/>
    <property type="molecule type" value="Genomic_DNA"/>
</dbReference>
<accession>A0ABY3WWW1</accession>
<dbReference type="Proteomes" id="UP000829542">
    <property type="component" value="Chromosome"/>
</dbReference>
<organism evidence="1 2">
    <name type="scientific">Ignatzschineria rhizosphaerae</name>
    <dbReference type="NCBI Taxonomy" id="2923279"/>
    <lineage>
        <taxon>Bacteria</taxon>
        <taxon>Pseudomonadati</taxon>
        <taxon>Pseudomonadota</taxon>
        <taxon>Gammaproteobacteria</taxon>
        <taxon>Cardiobacteriales</taxon>
        <taxon>Ignatzschineriaceae</taxon>
        <taxon>Ignatzschineria</taxon>
    </lineage>
</organism>
<evidence type="ECO:0000313" key="2">
    <source>
        <dbReference type="Proteomes" id="UP000829542"/>
    </source>
</evidence>
<evidence type="ECO:0000313" key="1">
    <source>
        <dbReference type="EMBL" id="UNM95094.1"/>
    </source>
</evidence>